<evidence type="ECO:0000313" key="1">
    <source>
        <dbReference type="EMBL" id="KKN03537.1"/>
    </source>
</evidence>
<name>A0A0F9MVU0_9ZZZZ</name>
<dbReference type="EMBL" id="LAZR01005023">
    <property type="protein sequence ID" value="KKN03537.1"/>
    <property type="molecule type" value="Genomic_DNA"/>
</dbReference>
<reference evidence="1" key="1">
    <citation type="journal article" date="2015" name="Nature">
        <title>Complex archaea that bridge the gap between prokaryotes and eukaryotes.</title>
        <authorList>
            <person name="Spang A."/>
            <person name="Saw J.H."/>
            <person name="Jorgensen S.L."/>
            <person name="Zaremba-Niedzwiedzka K."/>
            <person name="Martijn J."/>
            <person name="Lind A.E."/>
            <person name="van Eijk R."/>
            <person name="Schleper C."/>
            <person name="Guy L."/>
            <person name="Ettema T.J."/>
        </authorList>
    </citation>
    <scope>NUCLEOTIDE SEQUENCE</scope>
</reference>
<evidence type="ECO:0008006" key="2">
    <source>
        <dbReference type="Google" id="ProtNLM"/>
    </source>
</evidence>
<accession>A0A0F9MVU0</accession>
<comment type="caution">
    <text evidence="1">The sequence shown here is derived from an EMBL/GenBank/DDBJ whole genome shotgun (WGS) entry which is preliminary data.</text>
</comment>
<protein>
    <recommendedName>
        <fullName evidence="2">Restriction alleviation protein, Lar family</fullName>
    </recommendedName>
</protein>
<sequence length="106" mass="12078">MDLLPCKLCGQTIIQTHTFPYKGGTKYIRSCDPCGLRVESWDEEAWNKVMAAAPPIELEVEVERIHRHGLIEGFKQGYVVGSYPREPSPEEVKANVENFVKRIMKS</sequence>
<dbReference type="AlphaFoldDB" id="A0A0F9MVU0"/>
<gene>
    <name evidence="1" type="ORF">LCGC14_1106780</name>
</gene>
<proteinExistence type="predicted"/>
<organism evidence="1">
    <name type="scientific">marine sediment metagenome</name>
    <dbReference type="NCBI Taxonomy" id="412755"/>
    <lineage>
        <taxon>unclassified sequences</taxon>
        <taxon>metagenomes</taxon>
        <taxon>ecological metagenomes</taxon>
    </lineage>
</organism>